<gene>
    <name evidence="1" type="ORF">LCGC14_2062350</name>
</gene>
<comment type="caution">
    <text evidence="1">The sequence shown here is derived from an EMBL/GenBank/DDBJ whole genome shotgun (WGS) entry which is preliminary data.</text>
</comment>
<sequence length="83" mass="10010">MIRQDLLDFIKEMEIILKEKEPKYKSTWKTIGLGLLRTKLKEHLKSITDCLLAGVDWDRERVKRDIIHIANYSFFLYKILKEE</sequence>
<reference evidence="1" key="1">
    <citation type="journal article" date="2015" name="Nature">
        <title>Complex archaea that bridge the gap between prokaryotes and eukaryotes.</title>
        <authorList>
            <person name="Spang A."/>
            <person name="Saw J.H."/>
            <person name="Jorgensen S.L."/>
            <person name="Zaremba-Niedzwiedzka K."/>
            <person name="Martijn J."/>
            <person name="Lind A.E."/>
            <person name="van Eijk R."/>
            <person name="Schleper C."/>
            <person name="Guy L."/>
            <person name="Ettema T.J."/>
        </authorList>
    </citation>
    <scope>NUCLEOTIDE SEQUENCE</scope>
</reference>
<dbReference type="EMBL" id="LAZR01024570">
    <property type="protein sequence ID" value="KKL74693.1"/>
    <property type="molecule type" value="Genomic_DNA"/>
</dbReference>
<name>A0A0F9EKP6_9ZZZZ</name>
<organism evidence="1">
    <name type="scientific">marine sediment metagenome</name>
    <dbReference type="NCBI Taxonomy" id="412755"/>
    <lineage>
        <taxon>unclassified sequences</taxon>
        <taxon>metagenomes</taxon>
        <taxon>ecological metagenomes</taxon>
    </lineage>
</organism>
<evidence type="ECO:0008006" key="2">
    <source>
        <dbReference type="Google" id="ProtNLM"/>
    </source>
</evidence>
<proteinExistence type="predicted"/>
<accession>A0A0F9EKP6</accession>
<protein>
    <recommendedName>
        <fullName evidence="2">Nucleotide modification associated domain-containing protein</fullName>
    </recommendedName>
</protein>
<dbReference type="AlphaFoldDB" id="A0A0F9EKP6"/>
<evidence type="ECO:0000313" key="1">
    <source>
        <dbReference type="EMBL" id="KKL74693.1"/>
    </source>
</evidence>